<organism evidence="1 2">
    <name type="scientific">Steinernema glaseri</name>
    <dbReference type="NCBI Taxonomy" id="37863"/>
    <lineage>
        <taxon>Eukaryota</taxon>
        <taxon>Metazoa</taxon>
        <taxon>Ecdysozoa</taxon>
        <taxon>Nematoda</taxon>
        <taxon>Chromadorea</taxon>
        <taxon>Rhabditida</taxon>
        <taxon>Tylenchina</taxon>
        <taxon>Panagrolaimomorpha</taxon>
        <taxon>Strongyloidoidea</taxon>
        <taxon>Steinernematidae</taxon>
        <taxon>Steinernema</taxon>
    </lineage>
</organism>
<evidence type="ECO:0000313" key="2">
    <source>
        <dbReference type="WBParaSite" id="L893_g6482.t1"/>
    </source>
</evidence>
<keyword evidence="1" id="KW-1185">Reference proteome</keyword>
<proteinExistence type="predicted"/>
<evidence type="ECO:0000313" key="1">
    <source>
        <dbReference type="Proteomes" id="UP000095287"/>
    </source>
</evidence>
<sequence length="156" mass="17251">MNSKDTRFSHRFTYAAALFTLFTPGAFRGAIPKAPIASVSFSVAIKFASKGPAMRSAYRLRYLRESLSWATVGLLAVIHRQPFTDRRAAHSLRPKGWPLLVALSAPATVMFRGPSYMQRKTAAEVYCEIEGPLRAACSSSLLGTARKLASPFPWWL</sequence>
<accession>A0A1I8AJM9</accession>
<dbReference type="AlphaFoldDB" id="A0A1I8AJM9"/>
<reference evidence="2" key="1">
    <citation type="submission" date="2016-11" db="UniProtKB">
        <authorList>
            <consortium name="WormBaseParasite"/>
        </authorList>
    </citation>
    <scope>IDENTIFICATION</scope>
</reference>
<name>A0A1I8AJM9_9BILA</name>
<dbReference type="Proteomes" id="UP000095287">
    <property type="component" value="Unplaced"/>
</dbReference>
<protein>
    <submittedName>
        <fullName evidence="2">Secreted protein</fullName>
    </submittedName>
</protein>
<dbReference type="WBParaSite" id="L893_g6482.t1">
    <property type="protein sequence ID" value="L893_g6482.t1"/>
    <property type="gene ID" value="L893_g6482"/>
</dbReference>